<dbReference type="InterPro" id="IPR022036">
    <property type="entry name" value="DUF3605"/>
</dbReference>
<organism evidence="2 3">
    <name type="scientific">Triangularia verruculosa</name>
    <dbReference type="NCBI Taxonomy" id="2587418"/>
    <lineage>
        <taxon>Eukaryota</taxon>
        <taxon>Fungi</taxon>
        <taxon>Dikarya</taxon>
        <taxon>Ascomycota</taxon>
        <taxon>Pezizomycotina</taxon>
        <taxon>Sordariomycetes</taxon>
        <taxon>Sordariomycetidae</taxon>
        <taxon>Sordariales</taxon>
        <taxon>Podosporaceae</taxon>
        <taxon>Triangularia</taxon>
    </lineage>
</organism>
<dbReference type="Pfam" id="PF12239">
    <property type="entry name" value="DUF3605"/>
    <property type="match status" value="1"/>
</dbReference>
<dbReference type="AlphaFoldDB" id="A0AAN6XF16"/>
<protein>
    <recommendedName>
        <fullName evidence="4">N-acetylglucosamine-induced protein 1</fullName>
    </recommendedName>
</protein>
<keyword evidence="3" id="KW-1185">Reference proteome</keyword>
<dbReference type="GO" id="GO:0006044">
    <property type="term" value="P:N-acetylglucosamine metabolic process"/>
    <property type="evidence" value="ECO:0007669"/>
    <property type="project" value="TreeGrafter"/>
</dbReference>
<gene>
    <name evidence="2" type="ORF">QBC40DRAFT_282750</name>
</gene>
<dbReference type="PANTHER" id="PTHR35020">
    <property type="entry name" value="N-ACETYLGLUCOSAMINE-INDUCED PROTEIN 1"/>
    <property type="match status" value="1"/>
</dbReference>
<dbReference type="GO" id="GO:0005737">
    <property type="term" value="C:cytoplasm"/>
    <property type="evidence" value="ECO:0007669"/>
    <property type="project" value="TreeGrafter"/>
</dbReference>
<evidence type="ECO:0000313" key="2">
    <source>
        <dbReference type="EMBL" id="KAK4199076.1"/>
    </source>
</evidence>
<dbReference type="PANTHER" id="PTHR35020:SF2">
    <property type="entry name" value="N-ACETYLGLUCOSAMINE-INDUCED PROTEIN 1"/>
    <property type="match status" value="1"/>
</dbReference>
<reference evidence="2" key="1">
    <citation type="journal article" date="2023" name="Mol. Phylogenet. Evol.">
        <title>Genome-scale phylogeny and comparative genomics of the fungal order Sordariales.</title>
        <authorList>
            <person name="Hensen N."/>
            <person name="Bonometti L."/>
            <person name="Westerberg I."/>
            <person name="Brannstrom I.O."/>
            <person name="Guillou S."/>
            <person name="Cros-Aarteil S."/>
            <person name="Calhoun S."/>
            <person name="Haridas S."/>
            <person name="Kuo A."/>
            <person name="Mondo S."/>
            <person name="Pangilinan J."/>
            <person name="Riley R."/>
            <person name="LaButti K."/>
            <person name="Andreopoulos B."/>
            <person name="Lipzen A."/>
            <person name="Chen C."/>
            <person name="Yan M."/>
            <person name="Daum C."/>
            <person name="Ng V."/>
            <person name="Clum A."/>
            <person name="Steindorff A."/>
            <person name="Ohm R.A."/>
            <person name="Martin F."/>
            <person name="Silar P."/>
            <person name="Natvig D.O."/>
            <person name="Lalanne C."/>
            <person name="Gautier V."/>
            <person name="Ament-Velasquez S.L."/>
            <person name="Kruys A."/>
            <person name="Hutchinson M.I."/>
            <person name="Powell A.J."/>
            <person name="Barry K."/>
            <person name="Miller A.N."/>
            <person name="Grigoriev I.V."/>
            <person name="Debuchy R."/>
            <person name="Gladieux P."/>
            <person name="Hiltunen Thoren M."/>
            <person name="Johannesson H."/>
        </authorList>
    </citation>
    <scope>NUCLEOTIDE SEQUENCE</scope>
    <source>
        <strain evidence="2">CBS 315.58</strain>
    </source>
</reference>
<feature type="compositionally biased region" description="Basic residues" evidence="1">
    <location>
        <begin position="60"/>
        <end position="69"/>
    </location>
</feature>
<evidence type="ECO:0000313" key="3">
    <source>
        <dbReference type="Proteomes" id="UP001303160"/>
    </source>
</evidence>
<evidence type="ECO:0008006" key="4">
    <source>
        <dbReference type="Google" id="ProtNLM"/>
    </source>
</evidence>
<proteinExistence type="predicted"/>
<evidence type="ECO:0000256" key="1">
    <source>
        <dbReference type="SAM" id="MobiDB-lite"/>
    </source>
</evidence>
<feature type="region of interest" description="Disordered" evidence="1">
    <location>
        <begin position="56"/>
        <end position="77"/>
    </location>
</feature>
<reference evidence="2" key="2">
    <citation type="submission" date="2023-05" db="EMBL/GenBank/DDBJ databases">
        <authorList>
            <consortium name="Lawrence Berkeley National Laboratory"/>
            <person name="Steindorff A."/>
            <person name="Hensen N."/>
            <person name="Bonometti L."/>
            <person name="Westerberg I."/>
            <person name="Brannstrom I.O."/>
            <person name="Guillou S."/>
            <person name="Cros-Aarteil S."/>
            <person name="Calhoun S."/>
            <person name="Haridas S."/>
            <person name="Kuo A."/>
            <person name="Mondo S."/>
            <person name="Pangilinan J."/>
            <person name="Riley R."/>
            <person name="Labutti K."/>
            <person name="Andreopoulos B."/>
            <person name="Lipzen A."/>
            <person name="Chen C."/>
            <person name="Yanf M."/>
            <person name="Daum C."/>
            <person name="Ng V."/>
            <person name="Clum A."/>
            <person name="Ohm R."/>
            <person name="Martin F."/>
            <person name="Silar P."/>
            <person name="Natvig D."/>
            <person name="Lalanne C."/>
            <person name="Gautier V."/>
            <person name="Ament-Velasquez S.L."/>
            <person name="Kruys A."/>
            <person name="Hutchinson M.I."/>
            <person name="Powell A.J."/>
            <person name="Barry K."/>
            <person name="Miller A.N."/>
            <person name="Grigoriev I.V."/>
            <person name="Debuchy R."/>
            <person name="Gladieux P."/>
            <person name="Thoren M.H."/>
            <person name="Johannesson H."/>
        </authorList>
    </citation>
    <scope>NUCLEOTIDE SEQUENCE</scope>
    <source>
        <strain evidence="2">CBS 315.58</strain>
    </source>
</reference>
<dbReference type="Proteomes" id="UP001303160">
    <property type="component" value="Unassembled WGS sequence"/>
</dbReference>
<dbReference type="EMBL" id="MU863937">
    <property type="protein sequence ID" value="KAK4199076.1"/>
    <property type="molecule type" value="Genomic_DNA"/>
</dbReference>
<sequence length="293" mass="33349">MHRSLGTVVRPTHNLKGLHLRQHRTALTAPGPSLAPAQRGIDEQASASFARRFSGGTLKKLQKQPRHHGTGVARDLPEKDIPAMGENAKHVDAPFPLTEVDKWVLSQTDEEFKYHDWDELCVILQNNELYLLKRKPSDLRRYIKWTTETKAEFGNITNFLIAHRLPKAWGKPPFTPASDIPFADPSDYRVLMNDWPYGFAPGISHIVVWTRTPIATDDTVGDMTPESRKIVADFIQRFFVSRLGPGGKDKVIWFKNWVALQSVRTVDHVHVLVRDVEPAVLEEWSKELECHKA</sequence>
<comment type="caution">
    <text evidence="2">The sequence shown here is derived from an EMBL/GenBank/DDBJ whole genome shotgun (WGS) entry which is preliminary data.</text>
</comment>
<name>A0AAN6XF16_9PEZI</name>
<accession>A0AAN6XF16</accession>